<evidence type="ECO:0000256" key="6">
    <source>
        <dbReference type="ARBA" id="ARBA00046271"/>
    </source>
</evidence>
<dbReference type="GO" id="GO:0005778">
    <property type="term" value="C:peroxisomal membrane"/>
    <property type="evidence" value="ECO:0007669"/>
    <property type="project" value="UniProtKB-SubCell"/>
</dbReference>
<name>E9DF83_COCPS</name>
<feature type="compositionally biased region" description="Basic and acidic residues" evidence="8">
    <location>
        <begin position="70"/>
        <end position="79"/>
    </location>
</feature>
<feature type="region of interest" description="Disordered" evidence="8">
    <location>
        <begin position="1"/>
        <end position="137"/>
    </location>
</feature>
<proteinExistence type="inferred from homology"/>
<evidence type="ECO:0000259" key="9">
    <source>
        <dbReference type="Pfam" id="PF04695"/>
    </source>
</evidence>
<dbReference type="VEuPathDB" id="FungiDB:D8B26_000382"/>
<dbReference type="AlphaFoldDB" id="E9DF83"/>
<dbReference type="PANTHER" id="PTHR23058">
    <property type="entry name" value="PEROXISOMAL MEMBRANE PROTEIN PEX14"/>
    <property type="match status" value="1"/>
</dbReference>
<feature type="compositionally biased region" description="Polar residues" evidence="8">
    <location>
        <begin position="25"/>
        <end position="35"/>
    </location>
</feature>
<accession>E9DF83</accession>
<keyword evidence="3 7" id="KW-0576">Peroxisome</keyword>
<evidence type="ECO:0000256" key="1">
    <source>
        <dbReference type="ARBA" id="ARBA00005443"/>
    </source>
</evidence>
<dbReference type="VEuPathDB" id="FungiDB:CPSG_08639"/>
<feature type="compositionally biased region" description="Low complexity" evidence="8">
    <location>
        <begin position="109"/>
        <end position="126"/>
    </location>
</feature>
<dbReference type="InterPro" id="IPR006785">
    <property type="entry name" value="Pex14_N"/>
</dbReference>
<feature type="compositionally biased region" description="Basic and acidic residues" evidence="8">
    <location>
        <begin position="88"/>
        <end position="97"/>
    </location>
</feature>
<dbReference type="GO" id="GO:0016560">
    <property type="term" value="P:protein import into peroxisome matrix, docking"/>
    <property type="evidence" value="ECO:0007669"/>
    <property type="project" value="UniProtKB-UniRule"/>
</dbReference>
<comment type="similarity">
    <text evidence="1 7">Belongs to the peroxin-14 family.</text>
</comment>
<dbReference type="OMA" id="CDGLIYS"/>
<keyword evidence="7" id="KW-0813">Transport</keyword>
<evidence type="ECO:0000256" key="4">
    <source>
        <dbReference type="ARBA" id="ARBA00029502"/>
    </source>
</evidence>
<keyword evidence="11" id="KW-1185">Reference proteome</keyword>
<dbReference type="EMBL" id="GL636503">
    <property type="protein sequence ID" value="EFW14981.1"/>
    <property type="molecule type" value="Genomic_DNA"/>
</dbReference>
<evidence type="ECO:0000256" key="8">
    <source>
        <dbReference type="SAM" id="MobiDB-lite"/>
    </source>
</evidence>
<feature type="domain" description="Peroxisome membrane anchor protein Pex14p N-terminal" evidence="9">
    <location>
        <begin position="39"/>
        <end position="82"/>
    </location>
</feature>
<feature type="region of interest" description="Disordered" evidence="8">
    <location>
        <begin position="221"/>
        <end position="283"/>
    </location>
</feature>
<keyword evidence="7" id="KW-0653">Protein transport</keyword>
<feature type="compositionally biased region" description="Polar residues" evidence="8">
    <location>
        <begin position="44"/>
        <end position="63"/>
    </location>
</feature>
<comment type="subcellular location">
    <subcellularLocation>
        <location evidence="6 7">Peroxisome membrane</location>
    </subcellularLocation>
</comment>
<dbReference type="GO" id="GO:1990429">
    <property type="term" value="C:peroxisomal importomer complex"/>
    <property type="evidence" value="ECO:0007669"/>
    <property type="project" value="TreeGrafter"/>
</dbReference>
<organism evidence="11">
    <name type="scientific">Coccidioides posadasii (strain RMSCC 757 / Silveira)</name>
    <name type="common">Valley fever fungus</name>
    <dbReference type="NCBI Taxonomy" id="443226"/>
    <lineage>
        <taxon>Eukaryota</taxon>
        <taxon>Fungi</taxon>
        <taxon>Dikarya</taxon>
        <taxon>Ascomycota</taxon>
        <taxon>Pezizomycotina</taxon>
        <taxon>Eurotiomycetes</taxon>
        <taxon>Eurotiomycetidae</taxon>
        <taxon>Onygenales</taxon>
        <taxon>Onygenaceae</taxon>
        <taxon>Coccidioides</taxon>
    </lineage>
</organism>
<dbReference type="InterPro" id="IPR025655">
    <property type="entry name" value="PEX14"/>
</dbReference>
<sequence length="405" mass="43336">MPDPKTPSIPSWQLAANRAAKTQEDTPPSSPNESPSADKETLLEQASQFLQDESIRNAPTDQKTAFLESKGLKQDDIKKLLGVSTHPEAAEDKKEEPAATSPTSEEQFTSSKKPTSESPPISSSSTLQQNSAPTRDIPPIITYPEFLAQASKPPPLVSLQTVLYTLYGAAGLASTMYGASEFLIKPMIASLTGARHELAETAQRNLETLNEKLELNVSTIPPAAMKSRKHASSDEGEAGEADSITSDPTELFHRDIATQTSPELENPPSTLPKPDSLTESQKALDTHVSRLSSISSQLNDILYAEMQNDLSTNNVKDRISNLQTYLDSLAYSSPSYLSSSLYGTYGDDSKGDKQGMSSGEADAIAAFRAEVRSAKGVLLSARNFPAGVRGGVRGMTRSATASQGA</sequence>
<keyword evidence="2" id="KW-0811">Translocation</keyword>
<dbReference type="PANTHER" id="PTHR23058:SF5">
    <property type="entry name" value="PEROXISOMAL MEMBRANE PROTEIN PEX14"/>
    <property type="match status" value="1"/>
</dbReference>
<dbReference type="GO" id="GO:0005102">
    <property type="term" value="F:signaling receptor binding"/>
    <property type="evidence" value="ECO:0007669"/>
    <property type="project" value="TreeGrafter"/>
</dbReference>
<dbReference type="Gene3D" id="1.10.10.10">
    <property type="entry name" value="Winged helix-like DNA-binding domain superfamily/Winged helix DNA-binding domain"/>
    <property type="match status" value="1"/>
</dbReference>
<dbReference type="Proteomes" id="UP000002497">
    <property type="component" value="Unassembled WGS sequence"/>
</dbReference>
<evidence type="ECO:0000256" key="2">
    <source>
        <dbReference type="ARBA" id="ARBA00023010"/>
    </source>
</evidence>
<keyword evidence="7" id="KW-0472">Membrane</keyword>
<dbReference type="InterPro" id="IPR036388">
    <property type="entry name" value="WH-like_DNA-bd_sf"/>
</dbReference>
<evidence type="ECO:0000313" key="11">
    <source>
        <dbReference type="Proteomes" id="UP000002497"/>
    </source>
</evidence>
<gene>
    <name evidence="10" type="ORF">CPSG_08639</name>
</gene>
<dbReference type="HOGENOM" id="CLU_044743_0_0_1"/>
<dbReference type="Pfam" id="PF04695">
    <property type="entry name" value="Pex14_N"/>
    <property type="match status" value="1"/>
</dbReference>
<evidence type="ECO:0000256" key="3">
    <source>
        <dbReference type="ARBA" id="ARBA00023140"/>
    </source>
</evidence>
<evidence type="ECO:0000313" key="10">
    <source>
        <dbReference type="EMBL" id="EFW14981.1"/>
    </source>
</evidence>
<evidence type="ECO:0000256" key="7">
    <source>
        <dbReference type="RuleBase" id="RU367032"/>
    </source>
</evidence>
<evidence type="ECO:0000256" key="5">
    <source>
        <dbReference type="ARBA" id="ARBA00029691"/>
    </source>
</evidence>
<protein>
    <recommendedName>
        <fullName evidence="4 7">Peroxisomal membrane protein PEX14</fullName>
    </recommendedName>
    <alternativeName>
        <fullName evidence="5 7">Peroxin-14</fullName>
    </alternativeName>
</protein>
<reference evidence="11" key="2">
    <citation type="submission" date="2010-03" db="EMBL/GenBank/DDBJ databases">
        <title>The genome sequence of Coccidioides posadasii strain Silveira.</title>
        <authorList>
            <consortium name="The Broad Institute Genome Sequencing Center for Infectious Disease"/>
            <person name="Neafsey D."/>
            <person name="Orbach M."/>
            <person name="Henn M.R."/>
            <person name="Cole G.T."/>
            <person name="Galgiani J."/>
            <person name="Gardner M.J."/>
            <person name="Kirkland T.N."/>
            <person name="Taylor J.W."/>
            <person name="Young S.K."/>
            <person name="Zeng Q."/>
            <person name="Koehrsen M."/>
            <person name="Alvarado L."/>
            <person name="Berlin A."/>
            <person name="Borenstein D."/>
            <person name="Chapman S.B."/>
            <person name="Chen Z."/>
            <person name="Engels R."/>
            <person name="Freedman E."/>
            <person name="Gellesch M."/>
            <person name="Goldberg J."/>
            <person name="Griggs A."/>
            <person name="Gujja S."/>
            <person name="Heilman E."/>
            <person name="Heiman D."/>
            <person name="Howarth C."/>
            <person name="Jen D."/>
            <person name="Larson L."/>
            <person name="Mehta T."/>
            <person name="Neiman D."/>
            <person name="Park D."/>
            <person name="Pearson M."/>
            <person name="Richards J."/>
            <person name="Roberts A."/>
            <person name="Saif S."/>
            <person name="Shea T."/>
            <person name="Shenoy N."/>
            <person name="Sisk P."/>
            <person name="Stolte C."/>
            <person name="Sykes S."/>
            <person name="Walk T."/>
            <person name="White J."/>
            <person name="Yandava C."/>
            <person name="Haas B."/>
            <person name="Nusbaum C."/>
            <person name="Birren B."/>
        </authorList>
    </citation>
    <scope>NUCLEOTIDE SEQUENCE [LARGE SCALE GENOMIC DNA]</scope>
    <source>
        <strain evidence="11">RMSCC 757 / Silveira</strain>
    </source>
</reference>
<dbReference type="OrthoDB" id="441517at2759"/>
<dbReference type="eggNOG" id="ENOG502S3Q3">
    <property type="taxonomic scope" value="Eukaryota"/>
</dbReference>
<reference evidence="11" key="1">
    <citation type="journal article" date="2010" name="Genome Res.">
        <title>Population genomic sequencing of Coccidioides fungi reveals recent hybridization and transposon control.</title>
        <authorList>
            <person name="Neafsey D.E."/>
            <person name="Barker B.M."/>
            <person name="Sharpton T.J."/>
            <person name="Stajich J.E."/>
            <person name="Park D.J."/>
            <person name="Whiston E."/>
            <person name="Hung C.-Y."/>
            <person name="McMahan C."/>
            <person name="White J."/>
            <person name="Sykes S."/>
            <person name="Heiman D."/>
            <person name="Young S."/>
            <person name="Zeng Q."/>
            <person name="Abouelleil A."/>
            <person name="Aftuck L."/>
            <person name="Bessette D."/>
            <person name="Brown A."/>
            <person name="FitzGerald M."/>
            <person name="Lui A."/>
            <person name="Macdonald J.P."/>
            <person name="Priest M."/>
            <person name="Orbach M.J."/>
            <person name="Galgiani J.N."/>
            <person name="Kirkland T.N."/>
            <person name="Cole G.T."/>
            <person name="Birren B.W."/>
            <person name="Henn M.R."/>
            <person name="Taylor J.W."/>
            <person name="Rounsley S.D."/>
        </authorList>
    </citation>
    <scope>NUCLEOTIDE SEQUENCE [LARGE SCALE GENOMIC DNA]</scope>
    <source>
        <strain evidence="11">RMSCC 757 / Silveira</strain>
    </source>
</reference>
<comment type="function">
    <text evidence="7">Component of the PEX13-PEX14 docking complex, a translocon channel that specifically mediates the import of peroxisomal cargo proteins bound to PEX5 receptor. The PEX13-PEX14 docking complex forms a large import pore which can be opened to a diameter of about 9 nm. Mechanistically, PEX5 receptor along with cargo proteins associates with the PEX14 subunit of the PEX13-PEX14 docking complex in the cytosol, leading to the insertion of the receptor into the organelle membrane with the concomitant translocation of the cargo into the peroxisome matrix.</text>
</comment>